<reference evidence="1" key="2">
    <citation type="journal article" date="2021" name="PeerJ">
        <title>Extensive microbial diversity within the chicken gut microbiome revealed by metagenomics and culture.</title>
        <authorList>
            <person name="Gilroy R."/>
            <person name="Ravi A."/>
            <person name="Getino M."/>
            <person name="Pursley I."/>
            <person name="Horton D.L."/>
            <person name="Alikhan N.F."/>
            <person name="Baker D."/>
            <person name="Gharbi K."/>
            <person name="Hall N."/>
            <person name="Watson M."/>
            <person name="Adriaenssens E.M."/>
            <person name="Foster-Nyarko E."/>
            <person name="Jarju S."/>
            <person name="Secka A."/>
            <person name="Antonio M."/>
            <person name="Oren A."/>
            <person name="Chaudhuri R.R."/>
            <person name="La Ragione R."/>
            <person name="Hildebrand F."/>
            <person name="Pallen M.J."/>
        </authorList>
    </citation>
    <scope>NUCLEOTIDE SEQUENCE</scope>
    <source>
        <strain evidence="1">1383</strain>
    </source>
</reference>
<accession>A0A9D1H9U4</accession>
<dbReference type="GO" id="GO:0008893">
    <property type="term" value="F:guanosine-3',5'-bis(diphosphate) 3'-diphosphatase activity"/>
    <property type="evidence" value="ECO:0007669"/>
    <property type="project" value="TreeGrafter"/>
</dbReference>
<protein>
    <submittedName>
        <fullName evidence="1">HD domain-containing protein</fullName>
    </submittedName>
</protein>
<sequence length="173" mass="19700">MDKTLVEAIRYAVCAHQDVNESYDGAPYSLHLAMAAHYADIFSYLLPPQERDETLAAVWLHDVIEDCRRSYNDVKAVFGEKIAELVFAVTNNRGRTRHERANDDYYRGIVATPYATFVKLCDRLANAQYSAARGDARMVAVYRAELDAFLEKLSAAREADYAPMREELKKILK</sequence>
<comment type="caution">
    <text evidence="1">The sequence shown here is derived from an EMBL/GenBank/DDBJ whole genome shotgun (WGS) entry which is preliminary data.</text>
</comment>
<dbReference type="AlphaFoldDB" id="A0A9D1H9U4"/>
<evidence type="ECO:0000313" key="1">
    <source>
        <dbReference type="EMBL" id="HIT98275.1"/>
    </source>
</evidence>
<dbReference type="Pfam" id="PF13328">
    <property type="entry name" value="HD_4"/>
    <property type="match status" value="1"/>
</dbReference>
<dbReference type="InterPro" id="IPR052194">
    <property type="entry name" value="MESH1"/>
</dbReference>
<dbReference type="Gene3D" id="1.10.3210.10">
    <property type="entry name" value="Hypothetical protein af1432"/>
    <property type="match status" value="1"/>
</dbReference>
<proteinExistence type="predicted"/>
<dbReference type="PANTHER" id="PTHR46246:SF1">
    <property type="entry name" value="GUANOSINE-3',5'-BIS(DIPHOSPHATE) 3'-PYROPHOSPHOHYDROLASE MESH1"/>
    <property type="match status" value="1"/>
</dbReference>
<name>A0A9D1H9U4_9FLAO</name>
<dbReference type="SUPFAM" id="SSF109604">
    <property type="entry name" value="HD-domain/PDEase-like"/>
    <property type="match status" value="1"/>
</dbReference>
<dbReference type="EMBL" id="DVLY01000136">
    <property type="protein sequence ID" value="HIT98275.1"/>
    <property type="molecule type" value="Genomic_DNA"/>
</dbReference>
<gene>
    <name evidence="1" type="ORF">IAC44_05490</name>
</gene>
<dbReference type="Proteomes" id="UP000824161">
    <property type="component" value="Unassembled WGS sequence"/>
</dbReference>
<reference evidence="1" key="1">
    <citation type="submission" date="2020-10" db="EMBL/GenBank/DDBJ databases">
        <authorList>
            <person name="Gilroy R."/>
        </authorList>
    </citation>
    <scope>NUCLEOTIDE SEQUENCE</scope>
    <source>
        <strain evidence="1">1383</strain>
    </source>
</reference>
<organism evidence="1 2">
    <name type="scientific">Candidatus Merdimorpha stercoravium</name>
    <dbReference type="NCBI Taxonomy" id="2840863"/>
    <lineage>
        <taxon>Bacteria</taxon>
        <taxon>Pseudomonadati</taxon>
        <taxon>Bacteroidota</taxon>
        <taxon>Flavobacteriia</taxon>
        <taxon>Flavobacteriales</taxon>
        <taxon>Candidatus Merdimorpha</taxon>
    </lineage>
</organism>
<evidence type="ECO:0000313" key="2">
    <source>
        <dbReference type="Proteomes" id="UP000824161"/>
    </source>
</evidence>
<dbReference type="PANTHER" id="PTHR46246">
    <property type="entry name" value="GUANOSINE-3',5'-BIS(DIPHOSPHATE) 3'-PYROPHOSPHOHYDROLASE MESH1"/>
    <property type="match status" value="1"/>
</dbReference>